<evidence type="ECO:0000313" key="2">
    <source>
        <dbReference type="EMBL" id="THV01111.1"/>
    </source>
</evidence>
<gene>
    <name evidence="2" type="ORF">K435DRAFT_793574</name>
</gene>
<organism evidence="2 3">
    <name type="scientific">Dendrothele bispora (strain CBS 962.96)</name>
    <dbReference type="NCBI Taxonomy" id="1314807"/>
    <lineage>
        <taxon>Eukaryota</taxon>
        <taxon>Fungi</taxon>
        <taxon>Dikarya</taxon>
        <taxon>Basidiomycota</taxon>
        <taxon>Agaricomycotina</taxon>
        <taxon>Agaricomycetes</taxon>
        <taxon>Agaricomycetidae</taxon>
        <taxon>Agaricales</taxon>
        <taxon>Agaricales incertae sedis</taxon>
        <taxon>Dendrothele</taxon>
    </lineage>
</organism>
<feature type="compositionally biased region" description="Low complexity" evidence="1">
    <location>
        <begin position="210"/>
        <end position="222"/>
    </location>
</feature>
<keyword evidence="3" id="KW-1185">Reference proteome</keyword>
<feature type="region of interest" description="Disordered" evidence="1">
    <location>
        <begin position="136"/>
        <end position="252"/>
    </location>
</feature>
<dbReference type="EMBL" id="ML179094">
    <property type="protein sequence ID" value="THV01111.1"/>
    <property type="molecule type" value="Genomic_DNA"/>
</dbReference>
<evidence type="ECO:0000256" key="1">
    <source>
        <dbReference type="SAM" id="MobiDB-lite"/>
    </source>
</evidence>
<name>A0A4S8MF84_DENBC</name>
<proteinExistence type="predicted"/>
<dbReference type="OrthoDB" id="2989558at2759"/>
<accession>A0A4S8MF84</accession>
<reference evidence="2 3" key="1">
    <citation type="journal article" date="2019" name="Nat. Ecol. Evol.">
        <title>Megaphylogeny resolves global patterns of mushroom evolution.</title>
        <authorList>
            <person name="Varga T."/>
            <person name="Krizsan K."/>
            <person name="Foldi C."/>
            <person name="Dima B."/>
            <person name="Sanchez-Garcia M."/>
            <person name="Sanchez-Ramirez S."/>
            <person name="Szollosi G.J."/>
            <person name="Szarkandi J.G."/>
            <person name="Papp V."/>
            <person name="Albert L."/>
            <person name="Andreopoulos W."/>
            <person name="Angelini C."/>
            <person name="Antonin V."/>
            <person name="Barry K.W."/>
            <person name="Bougher N.L."/>
            <person name="Buchanan P."/>
            <person name="Buyck B."/>
            <person name="Bense V."/>
            <person name="Catcheside P."/>
            <person name="Chovatia M."/>
            <person name="Cooper J."/>
            <person name="Damon W."/>
            <person name="Desjardin D."/>
            <person name="Finy P."/>
            <person name="Geml J."/>
            <person name="Haridas S."/>
            <person name="Hughes K."/>
            <person name="Justo A."/>
            <person name="Karasinski D."/>
            <person name="Kautmanova I."/>
            <person name="Kiss B."/>
            <person name="Kocsube S."/>
            <person name="Kotiranta H."/>
            <person name="LaButti K.M."/>
            <person name="Lechner B.E."/>
            <person name="Liimatainen K."/>
            <person name="Lipzen A."/>
            <person name="Lukacs Z."/>
            <person name="Mihaltcheva S."/>
            <person name="Morgado L.N."/>
            <person name="Niskanen T."/>
            <person name="Noordeloos M.E."/>
            <person name="Ohm R.A."/>
            <person name="Ortiz-Santana B."/>
            <person name="Ovrebo C."/>
            <person name="Racz N."/>
            <person name="Riley R."/>
            <person name="Savchenko A."/>
            <person name="Shiryaev A."/>
            <person name="Soop K."/>
            <person name="Spirin V."/>
            <person name="Szebenyi C."/>
            <person name="Tomsovsky M."/>
            <person name="Tulloss R.E."/>
            <person name="Uehling J."/>
            <person name="Grigoriev I.V."/>
            <person name="Vagvolgyi C."/>
            <person name="Papp T."/>
            <person name="Martin F.M."/>
            <person name="Miettinen O."/>
            <person name="Hibbett D.S."/>
            <person name="Nagy L.G."/>
        </authorList>
    </citation>
    <scope>NUCLEOTIDE SEQUENCE [LARGE SCALE GENOMIC DNA]</scope>
    <source>
        <strain evidence="2 3">CBS 962.96</strain>
    </source>
</reference>
<sequence>MEVTFSNKTNILEALLLTSHENSPIYEVKSTFGLLGRKITILKDVNPLTSNSVRPNSGRRAADASRTKEPVTVGAIHWREKVFEIHGVKKDVSDIKKKKGLLSKSRYWKWADDRKEYEVKHDGDKEWVVTYCPPPPSPAVASSSKSRSAKSKEPEPVPSKSKSKPETKRELSSSASSDPNSKSHRHPKHQSQDRTPSSTSNPETDAYNASHTHISTISSSSSDTALDKSPTHAGTFSVPYRPHLFSSKHPQSSLEEDEIFLILVLIYSEARRQEGMNSSVGSGVEGI</sequence>
<dbReference type="AlphaFoldDB" id="A0A4S8MF84"/>
<protein>
    <submittedName>
        <fullName evidence="2">Uncharacterized protein</fullName>
    </submittedName>
</protein>
<evidence type="ECO:0000313" key="3">
    <source>
        <dbReference type="Proteomes" id="UP000297245"/>
    </source>
</evidence>
<dbReference type="Proteomes" id="UP000297245">
    <property type="component" value="Unassembled WGS sequence"/>
</dbReference>
<feature type="compositionally biased region" description="Polar residues" evidence="1">
    <location>
        <begin position="193"/>
        <end position="209"/>
    </location>
</feature>